<sequence>MGDTGPRHVTVAAADGALSPRHDWTPAVWLGAPAPGGLALPSARPSLTGLYAPRGVWLGDDLLVVADTGNHRVLIWAHRPRFDGAPADVVLGQPDPHSEGPAAGGRGPRRGLRLPTGVLVTDDGRLVVADAWHHRLLVWDTVPTTHDVAPDLVLGQPDATSVAANRGGPDGTGGQCGPTSLYWPFGIALVGGRFYVADTGNRRVLGWSDGLPTSPDTPPDLVLGQPDPSAHADNRGGPPGPASFRWPHDITGTDDRLLVADAGDHRLLGWTPHPGVDTDADLVLGQPDAVTCTETPYAPGRPDRLRFPYAADCDDTVLAVADTANNRVLLWEDPWAGGRPASSASVVLGQPSFADTGENRWSSVCPDTFCWPYGLSLHGGRLAVADSGNNRVVLWERGP</sequence>
<dbReference type="PANTHER" id="PTHR24104">
    <property type="entry name" value="E3 UBIQUITIN-PROTEIN LIGASE NHLRC1-RELATED"/>
    <property type="match status" value="1"/>
</dbReference>
<evidence type="ECO:0000256" key="3">
    <source>
        <dbReference type="SAM" id="MobiDB-lite"/>
    </source>
</evidence>
<feature type="region of interest" description="Disordered" evidence="3">
    <location>
        <begin position="208"/>
        <end position="249"/>
    </location>
</feature>
<dbReference type="InterPro" id="IPR001258">
    <property type="entry name" value="NHL_repeat"/>
</dbReference>
<evidence type="ECO:0000313" key="5">
    <source>
        <dbReference type="Proteomes" id="UP001201873"/>
    </source>
</evidence>
<dbReference type="PROSITE" id="PS51125">
    <property type="entry name" value="NHL"/>
    <property type="match status" value="1"/>
</dbReference>
<evidence type="ECO:0000313" key="4">
    <source>
        <dbReference type="EMBL" id="MCK9878624.1"/>
    </source>
</evidence>
<accession>A0ABT0K489</accession>
<proteinExistence type="predicted"/>
<gene>
    <name evidence="4" type="ORF">MXD59_23145</name>
</gene>
<dbReference type="Gene3D" id="2.120.10.30">
    <property type="entry name" value="TolB, C-terminal domain"/>
    <property type="match status" value="2"/>
</dbReference>
<dbReference type="EMBL" id="JALKFT010000039">
    <property type="protein sequence ID" value="MCK9878624.1"/>
    <property type="molecule type" value="Genomic_DNA"/>
</dbReference>
<name>A0ABT0K489_9ACTN</name>
<dbReference type="InterPro" id="IPR011042">
    <property type="entry name" value="6-blade_b-propeller_TolB-like"/>
</dbReference>
<dbReference type="InterPro" id="IPR050952">
    <property type="entry name" value="TRIM-NHL_E3_ligases"/>
</dbReference>
<keyword evidence="1" id="KW-0677">Repeat</keyword>
<protein>
    <recommendedName>
        <fullName evidence="6">NHL repeat containing protein</fullName>
    </recommendedName>
</protein>
<feature type="repeat" description="NHL" evidence="2">
    <location>
        <begin position="104"/>
        <end position="142"/>
    </location>
</feature>
<dbReference type="PANTHER" id="PTHR24104:SF25">
    <property type="entry name" value="PROTEIN LIN-41"/>
    <property type="match status" value="1"/>
</dbReference>
<organism evidence="4 5">
    <name type="scientific">Frankia umida</name>
    <dbReference type="NCBI Taxonomy" id="573489"/>
    <lineage>
        <taxon>Bacteria</taxon>
        <taxon>Bacillati</taxon>
        <taxon>Actinomycetota</taxon>
        <taxon>Actinomycetes</taxon>
        <taxon>Frankiales</taxon>
        <taxon>Frankiaceae</taxon>
        <taxon>Frankia</taxon>
    </lineage>
</organism>
<keyword evidence="5" id="KW-1185">Reference proteome</keyword>
<dbReference type="SUPFAM" id="SSF63825">
    <property type="entry name" value="YWTD domain"/>
    <property type="match status" value="1"/>
</dbReference>
<reference evidence="4 5" key="1">
    <citation type="submission" date="2022-04" db="EMBL/GenBank/DDBJ databases">
        <title>Genome diversity in the genus Frankia.</title>
        <authorList>
            <person name="Carlos-Shanley C."/>
            <person name="Hahn D."/>
        </authorList>
    </citation>
    <scope>NUCLEOTIDE SEQUENCE [LARGE SCALE GENOMIC DNA]</scope>
    <source>
        <strain evidence="4 5">Ag45/Mut15</strain>
    </source>
</reference>
<dbReference type="Proteomes" id="UP001201873">
    <property type="component" value="Unassembled WGS sequence"/>
</dbReference>
<evidence type="ECO:0000256" key="2">
    <source>
        <dbReference type="PROSITE-ProRule" id="PRU00504"/>
    </source>
</evidence>
<dbReference type="Pfam" id="PF01436">
    <property type="entry name" value="NHL"/>
    <property type="match status" value="1"/>
</dbReference>
<dbReference type="RefSeq" id="WP_248826714.1">
    <property type="nucleotide sequence ID" value="NZ_JALKFT010000039.1"/>
</dbReference>
<comment type="caution">
    <text evidence="4">The sequence shown here is derived from an EMBL/GenBank/DDBJ whole genome shotgun (WGS) entry which is preliminary data.</text>
</comment>
<feature type="region of interest" description="Disordered" evidence="3">
    <location>
        <begin position="87"/>
        <end position="110"/>
    </location>
</feature>
<evidence type="ECO:0008006" key="6">
    <source>
        <dbReference type="Google" id="ProtNLM"/>
    </source>
</evidence>
<evidence type="ECO:0000256" key="1">
    <source>
        <dbReference type="ARBA" id="ARBA00022737"/>
    </source>
</evidence>